<dbReference type="SUPFAM" id="SSF81301">
    <property type="entry name" value="Nucleotidyltransferase"/>
    <property type="match status" value="1"/>
</dbReference>
<evidence type="ECO:0000256" key="10">
    <source>
        <dbReference type="ARBA" id="ARBA00022884"/>
    </source>
</evidence>
<dbReference type="GO" id="GO:0000049">
    <property type="term" value="F:tRNA binding"/>
    <property type="evidence" value="ECO:0007669"/>
    <property type="project" value="UniProtKB-UniRule"/>
</dbReference>
<evidence type="ECO:0000256" key="9">
    <source>
        <dbReference type="ARBA" id="ARBA00022842"/>
    </source>
</evidence>
<evidence type="ECO:0000256" key="4">
    <source>
        <dbReference type="ARBA" id="ARBA00022695"/>
    </source>
</evidence>
<keyword evidence="2 11" id="KW-0808">Transferase</keyword>
<organism evidence="13 14">
    <name type="scientific">Alteromonas mediterranea</name>
    <dbReference type="NCBI Taxonomy" id="314275"/>
    <lineage>
        <taxon>Bacteria</taxon>
        <taxon>Pseudomonadati</taxon>
        <taxon>Pseudomonadota</taxon>
        <taxon>Gammaproteobacteria</taxon>
        <taxon>Alteromonadales</taxon>
        <taxon>Alteromonadaceae</taxon>
        <taxon>Alteromonas/Salinimonas group</taxon>
        <taxon>Alteromonas</taxon>
    </lineage>
</organism>
<keyword evidence="3 11" id="KW-0819">tRNA processing</keyword>
<feature type="binding site" evidence="11">
    <location>
        <position position="11"/>
    </location>
    <ligand>
        <name>CTP</name>
        <dbReference type="ChEBI" id="CHEBI:37563"/>
    </ligand>
</feature>
<dbReference type="SUPFAM" id="SSF81891">
    <property type="entry name" value="Poly A polymerase C-terminal region-like"/>
    <property type="match status" value="1"/>
</dbReference>
<dbReference type="InterPro" id="IPR006674">
    <property type="entry name" value="HD_domain"/>
</dbReference>
<feature type="domain" description="HD" evidence="12">
    <location>
        <begin position="213"/>
        <end position="324"/>
    </location>
</feature>
<keyword evidence="4 11" id="KW-0548">Nucleotidyltransferase</keyword>
<evidence type="ECO:0000256" key="5">
    <source>
        <dbReference type="ARBA" id="ARBA00022723"/>
    </source>
</evidence>
<protein>
    <recommendedName>
        <fullName evidence="11">CCA-adding enzyme</fullName>
        <ecNumber evidence="11">2.7.7.72</ecNumber>
    </recommendedName>
    <alternativeName>
        <fullName evidence="11">CCA tRNA nucleotidyltransferase</fullName>
    </alternativeName>
    <alternativeName>
        <fullName evidence="11">tRNA CCA-pyrophosphorylase</fullName>
    </alternativeName>
    <alternativeName>
        <fullName evidence="11">tRNA adenylyl-/cytidylyl- transferase</fullName>
    </alternativeName>
    <alternativeName>
        <fullName evidence="11">tRNA nucleotidyltransferase</fullName>
    </alternativeName>
    <alternativeName>
        <fullName evidence="11">tRNA-NT</fullName>
    </alternativeName>
</protein>
<feature type="binding site" evidence="11">
    <location>
        <position position="137"/>
    </location>
    <ligand>
        <name>ATP</name>
        <dbReference type="ChEBI" id="CHEBI:30616"/>
    </ligand>
</feature>
<evidence type="ECO:0000313" key="13">
    <source>
        <dbReference type="EMBL" id="AMJ77620.1"/>
    </source>
</evidence>
<dbReference type="Gene3D" id="1.10.3090.10">
    <property type="entry name" value="cca-adding enzyme, domain 2"/>
    <property type="match status" value="1"/>
</dbReference>
<feature type="binding site" evidence="11">
    <location>
        <position position="140"/>
    </location>
    <ligand>
        <name>ATP</name>
        <dbReference type="ChEBI" id="CHEBI:30616"/>
    </ligand>
</feature>
<dbReference type="GO" id="GO:0001680">
    <property type="term" value="P:tRNA 3'-terminal CCA addition"/>
    <property type="evidence" value="ECO:0007669"/>
    <property type="project" value="UniProtKB-UniRule"/>
</dbReference>
<sequence>MQVYLVGGAVRDALLNRKVIERDYVVVGATPQEMLSQGFTQVGKDFPVFLHPKTQEEYALARTERKSGKGYTGFVCDASSSVTLEEDLLRRDLTVNAIAQDNLGNLIDPYGGKRDLDNRLLRHVSEAFSEDPLRVFRVARFATRYAYLGFTIANETMALMQSMAESGELSTLSAERVWQETKRSLLEKTPHVFFTVLNQAHGLNDWFAELESNLDAAIATLKTAVALENAAKENFDKSGQLETKPLETKIPESSSSGTTTLIIRFTALLAHLNEEEAKRLCNRLKVQNQLSEIVILACKFKDFLLNTQNSPADLLALFNGCDAWRRSERFTLLLKAFAPYAHYKDLDWQRQQEHIENALSAANQVNVQDIIATGVKGPAIKEALNQAKLDAIASIGE</sequence>
<evidence type="ECO:0000256" key="8">
    <source>
        <dbReference type="ARBA" id="ARBA00022840"/>
    </source>
</evidence>
<feature type="binding site" evidence="11">
    <location>
        <position position="8"/>
    </location>
    <ligand>
        <name>CTP</name>
        <dbReference type="ChEBI" id="CHEBI:37563"/>
    </ligand>
</feature>
<dbReference type="HAMAP" id="MF_01262">
    <property type="entry name" value="CCA_bact_type2"/>
    <property type="match status" value="1"/>
</dbReference>
<keyword evidence="7 11" id="KW-0692">RNA repair</keyword>
<dbReference type="InterPro" id="IPR050124">
    <property type="entry name" value="tRNA_CCA-adding_enzyme"/>
</dbReference>
<comment type="catalytic activity">
    <reaction evidence="11">
        <text>a tRNA with a 3' CCA end + 2 CTP + ATP = a tRNA with a 3' CCACCA end + 3 diphosphate</text>
        <dbReference type="Rhea" id="RHEA:76235"/>
        <dbReference type="Rhea" id="RHEA-COMP:10468"/>
        <dbReference type="Rhea" id="RHEA-COMP:18655"/>
        <dbReference type="ChEBI" id="CHEBI:30616"/>
        <dbReference type="ChEBI" id="CHEBI:33019"/>
        <dbReference type="ChEBI" id="CHEBI:37563"/>
        <dbReference type="ChEBI" id="CHEBI:83071"/>
        <dbReference type="ChEBI" id="CHEBI:195187"/>
    </reaction>
</comment>
<evidence type="ECO:0000256" key="1">
    <source>
        <dbReference type="ARBA" id="ARBA00001946"/>
    </source>
</evidence>
<feature type="binding site" evidence="11">
    <location>
        <position position="11"/>
    </location>
    <ligand>
        <name>ATP</name>
        <dbReference type="ChEBI" id="CHEBI:30616"/>
    </ligand>
</feature>
<dbReference type="PIRSF" id="PIRSF000813">
    <property type="entry name" value="CCA_bact"/>
    <property type="match status" value="1"/>
</dbReference>
<evidence type="ECO:0000256" key="6">
    <source>
        <dbReference type="ARBA" id="ARBA00022741"/>
    </source>
</evidence>
<keyword evidence="9 11" id="KW-0460">Magnesium</keyword>
<dbReference type="EMBL" id="CP013928">
    <property type="protein sequence ID" value="AMJ77620.1"/>
    <property type="molecule type" value="Genomic_DNA"/>
</dbReference>
<dbReference type="GO" id="GO:0005524">
    <property type="term" value="F:ATP binding"/>
    <property type="evidence" value="ECO:0007669"/>
    <property type="project" value="UniProtKB-UniRule"/>
</dbReference>
<dbReference type="GO" id="GO:0000287">
    <property type="term" value="F:magnesium ion binding"/>
    <property type="evidence" value="ECO:0007669"/>
    <property type="project" value="UniProtKB-UniRule"/>
</dbReference>
<dbReference type="Pfam" id="PF01743">
    <property type="entry name" value="PolyA_pol"/>
    <property type="match status" value="1"/>
</dbReference>
<keyword evidence="6 11" id="KW-0547">Nucleotide-binding</keyword>
<dbReference type="Pfam" id="PF12627">
    <property type="entry name" value="PolyA_pol_RNAbd"/>
    <property type="match status" value="1"/>
</dbReference>
<name>A0AAC9F6R9_9ALTE</name>
<dbReference type="GO" id="GO:0042245">
    <property type="term" value="P:RNA repair"/>
    <property type="evidence" value="ECO:0007669"/>
    <property type="project" value="UniProtKB-KW"/>
</dbReference>
<feature type="binding site" evidence="11">
    <location>
        <position position="23"/>
    </location>
    <ligand>
        <name>Mg(2+)</name>
        <dbReference type="ChEBI" id="CHEBI:18420"/>
    </ligand>
</feature>
<dbReference type="GO" id="GO:0004810">
    <property type="term" value="F:CCA tRNA nucleotidyltransferase activity"/>
    <property type="evidence" value="ECO:0007669"/>
    <property type="project" value="UniProtKB-UniRule"/>
</dbReference>
<feature type="binding site" evidence="11">
    <location>
        <position position="140"/>
    </location>
    <ligand>
        <name>CTP</name>
        <dbReference type="ChEBI" id="CHEBI:37563"/>
    </ligand>
</feature>
<dbReference type="CDD" id="cd05398">
    <property type="entry name" value="NT_ClassII-CCAase"/>
    <property type="match status" value="1"/>
</dbReference>
<comment type="function">
    <text evidence="11">Catalyzes the addition and repair of the essential 3'-terminal CCA sequence in tRNAs without using a nucleic acid template. Adds these three nucleotides in the order of C, C, and A to the tRNA nucleotide-73, using CTP and ATP as substrates and producing inorganic pyrophosphate. tRNA 3'-terminal CCA addition is required both for tRNA processing and repair. Also involved in tRNA surveillance by mediating tandem CCA addition to generate a CCACCA at the 3' terminus of unstable tRNAs. While stable tRNAs receive only 3'-terminal CCA, unstable tRNAs are marked with CCACCA and rapidly degraded.</text>
</comment>
<evidence type="ECO:0000256" key="2">
    <source>
        <dbReference type="ARBA" id="ARBA00022679"/>
    </source>
</evidence>
<evidence type="ECO:0000256" key="11">
    <source>
        <dbReference type="HAMAP-Rule" id="MF_01262"/>
    </source>
</evidence>
<feature type="binding site" evidence="11">
    <location>
        <position position="91"/>
    </location>
    <ligand>
        <name>ATP</name>
        <dbReference type="ChEBI" id="CHEBI:30616"/>
    </ligand>
</feature>
<dbReference type="AlphaFoldDB" id="A0AAC9F6R9"/>
<proteinExistence type="inferred from homology"/>
<dbReference type="InterPro" id="IPR043519">
    <property type="entry name" value="NT_sf"/>
</dbReference>
<comment type="similarity">
    <text evidence="11">Belongs to the tRNA nucleotidyltransferase/poly(A) polymerase family. Bacterial CCA-adding enzyme type 2 subfamily.</text>
</comment>
<dbReference type="Proteomes" id="UP000061468">
    <property type="component" value="Chromosome"/>
</dbReference>
<dbReference type="PROSITE" id="PS51831">
    <property type="entry name" value="HD"/>
    <property type="match status" value="1"/>
</dbReference>
<dbReference type="InterPro" id="IPR012006">
    <property type="entry name" value="CCA_bact"/>
</dbReference>
<evidence type="ECO:0000256" key="7">
    <source>
        <dbReference type="ARBA" id="ARBA00022800"/>
    </source>
</evidence>
<gene>
    <name evidence="11" type="primary">cca</name>
    <name evidence="13" type="ORF">AV942_04470</name>
</gene>
<keyword evidence="5 11" id="KW-0479">Metal-binding</keyword>
<dbReference type="Gene3D" id="3.30.460.10">
    <property type="entry name" value="Beta Polymerase, domain 2"/>
    <property type="match status" value="1"/>
</dbReference>
<comment type="miscellaneous">
    <text evidence="11">A single active site specifically recognizes both ATP and CTP and is responsible for their addition.</text>
</comment>
<keyword evidence="10 11" id="KW-0694">RNA-binding</keyword>
<reference evidence="13 14" key="1">
    <citation type="submission" date="2015-12" db="EMBL/GenBank/DDBJ databases">
        <title>Intraspecies pangenome expansion in the marine bacterium Alteromonas.</title>
        <authorList>
            <person name="Lopez-Perez M."/>
            <person name="Rodriguez-Valera F."/>
        </authorList>
    </citation>
    <scope>NUCLEOTIDE SEQUENCE [LARGE SCALE GENOMIC DNA]</scope>
    <source>
        <strain evidence="13 14">UM8</strain>
    </source>
</reference>
<feature type="binding site" evidence="11">
    <location>
        <position position="21"/>
    </location>
    <ligand>
        <name>Mg(2+)</name>
        <dbReference type="ChEBI" id="CHEBI:18420"/>
    </ligand>
</feature>
<accession>A0AAC9F6R9</accession>
<dbReference type="InterPro" id="IPR002646">
    <property type="entry name" value="PolA_pol_head_dom"/>
</dbReference>
<feature type="binding site" evidence="11">
    <location>
        <position position="91"/>
    </location>
    <ligand>
        <name>CTP</name>
        <dbReference type="ChEBI" id="CHEBI:37563"/>
    </ligand>
</feature>
<feature type="binding site" evidence="11">
    <location>
        <position position="137"/>
    </location>
    <ligand>
        <name>CTP</name>
        <dbReference type="ChEBI" id="CHEBI:37563"/>
    </ligand>
</feature>
<comment type="cofactor">
    <cofactor evidence="1 11">
        <name>Mg(2+)</name>
        <dbReference type="ChEBI" id="CHEBI:18420"/>
    </cofactor>
</comment>
<feature type="binding site" evidence="11">
    <location>
        <position position="8"/>
    </location>
    <ligand>
        <name>ATP</name>
        <dbReference type="ChEBI" id="CHEBI:30616"/>
    </ligand>
</feature>
<dbReference type="EC" id="2.7.7.72" evidence="11"/>
<dbReference type="InterPro" id="IPR032828">
    <property type="entry name" value="PolyA_RNA-bd"/>
</dbReference>
<dbReference type="RefSeq" id="WP_015066366.1">
    <property type="nucleotide sequence ID" value="NZ_CP013928.1"/>
</dbReference>
<evidence type="ECO:0000259" key="12">
    <source>
        <dbReference type="PROSITE" id="PS51831"/>
    </source>
</evidence>
<dbReference type="PANTHER" id="PTHR47545:SF1">
    <property type="entry name" value="MULTIFUNCTIONAL CCA PROTEIN"/>
    <property type="match status" value="1"/>
</dbReference>
<evidence type="ECO:0000256" key="3">
    <source>
        <dbReference type="ARBA" id="ARBA00022694"/>
    </source>
</evidence>
<keyword evidence="8 11" id="KW-0067">ATP-binding</keyword>
<comment type="catalytic activity">
    <reaction evidence="11">
        <text>a tRNA precursor + 2 CTP + ATP = a tRNA with a 3' CCA end + 3 diphosphate</text>
        <dbReference type="Rhea" id="RHEA:14433"/>
        <dbReference type="Rhea" id="RHEA-COMP:10465"/>
        <dbReference type="Rhea" id="RHEA-COMP:10468"/>
        <dbReference type="ChEBI" id="CHEBI:30616"/>
        <dbReference type="ChEBI" id="CHEBI:33019"/>
        <dbReference type="ChEBI" id="CHEBI:37563"/>
        <dbReference type="ChEBI" id="CHEBI:74896"/>
        <dbReference type="ChEBI" id="CHEBI:83071"/>
        <dbReference type="EC" id="2.7.7.72"/>
    </reaction>
</comment>
<evidence type="ECO:0000313" key="14">
    <source>
        <dbReference type="Proteomes" id="UP000061468"/>
    </source>
</evidence>
<dbReference type="PANTHER" id="PTHR47545">
    <property type="entry name" value="MULTIFUNCTIONAL CCA PROTEIN"/>
    <property type="match status" value="1"/>
</dbReference>